<gene>
    <name evidence="1" type="ORF">BJG93_32025</name>
</gene>
<reference evidence="1" key="1">
    <citation type="submission" date="2016-09" db="EMBL/GenBank/DDBJ databases">
        <title>The Complete Genome of Burkholderia sprentiae wsm5005.</title>
        <authorList>
            <person name="De Meyer S."/>
            <person name="Wang P."/>
            <person name="Terpolilli J."/>
        </authorList>
    </citation>
    <scope>NUCLEOTIDE SEQUENCE [LARGE SCALE GENOMIC DNA]</scope>
    <source>
        <strain evidence="1">WSM5005</strain>
        <plasmid evidence="1">pl1WSM5005</plasmid>
    </source>
</reference>
<protein>
    <submittedName>
        <fullName evidence="1">Uncharacterized protein</fullName>
    </submittedName>
</protein>
<evidence type="ECO:0000313" key="1">
    <source>
        <dbReference type="EMBL" id="APA90048.1"/>
    </source>
</evidence>
<proteinExistence type="predicted"/>
<sequence length="68" mass="7762">MLRKRRDVTHGTCLLYRVDEPDAARPCVALCAEQVEHDILCQRKLDQASFPLLVFELAQQGRIVLLQA</sequence>
<dbReference type="AlphaFoldDB" id="A0A1I9YV05"/>
<organism evidence="1">
    <name type="scientific">Paraburkholderia sprentiae WSM5005</name>
    <dbReference type="NCBI Taxonomy" id="754502"/>
    <lineage>
        <taxon>Bacteria</taxon>
        <taxon>Pseudomonadati</taxon>
        <taxon>Pseudomonadota</taxon>
        <taxon>Betaproteobacteria</taxon>
        <taxon>Burkholderiales</taxon>
        <taxon>Burkholderiaceae</taxon>
        <taxon>Paraburkholderia</taxon>
    </lineage>
</organism>
<keyword evidence="1" id="KW-0614">Plasmid</keyword>
<dbReference type="EMBL" id="CP017563">
    <property type="protein sequence ID" value="APA90048.1"/>
    <property type="molecule type" value="Genomic_DNA"/>
</dbReference>
<name>A0A1I9YV05_9BURK</name>
<geneLocation type="plasmid" evidence="1">
    <name>pl1WSM5005</name>
</geneLocation>
<accession>A0A1I9YV05</accession>